<sequence>MKKKGVLLLLFGILTMLLVTGCGTANKSTGLSNSSAASGEIVDRGAAIADSGTSQVSKASGGQAGAPSASNAAKSPEKKTSEQTVAANSASAPSTNSQSSSVTSGAGQAPASSQASGMIAAGVSRQPGVAQPSGPVKPTVTISISCQTAVNKGLASQEKFQGVVPVNGVILPPTTVEITDGETVIDVLKQVTRAHKIPMEYEGFQGTTYVQGINSLYEFDAGPLSGWLYFVNKQPSNSSCGIYKLKSGDVIDWLYTCDLGKDLGQNSFPVKK</sequence>
<evidence type="ECO:0000259" key="2">
    <source>
        <dbReference type="Pfam" id="PF14478"/>
    </source>
</evidence>
<dbReference type="InterPro" id="IPR027954">
    <property type="entry name" value="Transcobalamin-like_C"/>
</dbReference>
<dbReference type="EMBL" id="LR746496">
    <property type="protein sequence ID" value="CAA7603269.1"/>
    <property type="molecule type" value="Genomic_DNA"/>
</dbReference>
<gene>
    <name evidence="4" type="ORF">DEACI_1689</name>
    <name evidence="3" type="ORF">DEACI_4092</name>
</gene>
<evidence type="ECO:0000313" key="4">
    <source>
        <dbReference type="EMBL" id="CEJ07230.1"/>
    </source>
</evidence>
<name>A0A8S0WA99_9FIRM</name>
<reference evidence="4" key="1">
    <citation type="submission" date="2014-11" db="EMBL/GenBank/DDBJ databases">
        <authorList>
            <person name="Hornung B.V."/>
        </authorList>
    </citation>
    <scope>NUCLEOTIDE SEQUENCE</scope>
    <source>
        <strain evidence="4">INE</strain>
    </source>
</reference>
<dbReference type="Pfam" id="PF14478">
    <property type="entry name" value="DUF4430"/>
    <property type="match status" value="1"/>
</dbReference>
<feature type="compositionally biased region" description="Low complexity" evidence="1">
    <location>
        <begin position="57"/>
        <end position="74"/>
    </location>
</feature>
<dbReference type="Proteomes" id="UP001071230">
    <property type="component" value="Unassembled WGS sequence"/>
</dbReference>
<dbReference type="KEGG" id="aacx:DEACI_4092"/>
<dbReference type="Proteomes" id="UP000836597">
    <property type="component" value="Chromosome"/>
</dbReference>
<dbReference type="PROSITE" id="PS51257">
    <property type="entry name" value="PROKAR_LIPOPROTEIN"/>
    <property type="match status" value="1"/>
</dbReference>
<keyword evidence="5" id="KW-1185">Reference proteome</keyword>
<dbReference type="Gene3D" id="2.170.130.30">
    <property type="match status" value="1"/>
</dbReference>
<feature type="region of interest" description="Disordered" evidence="1">
    <location>
        <begin position="52"/>
        <end position="116"/>
    </location>
</feature>
<evidence type="ECO:0000256" key="1">
    <source>
        <dbReference type="SAM" id="MobiDB-lite"/>
    </source>
</evidence>
<evidence type="ECO:0000313" key="3">
    <source>
        <dbReference type="EMBL" id="CAA7603269.1"/>
    </source>
</evidence>
<accession>A0A8S0WA99</accession>
<dbReference type="AlphaFoldDB" id="A0A8S0WA99"/>
<feature type="compositionally biased region" description="Low complexity" evidence="1">
    <location>
        <begin position="85"/>
        <end position="116"/>
    </location>
</feature>
<reference evidence="3" key="2">
    <citation type="submission" date="2020-01" db="EMBL/GenBank/DDBJ databases">
        <authorList>
            <person name="Hornung B."/>
        </authorList>
    </citation>
    <scope>NUCLEOTIDE SEQUENCE</scope>
    <source>
        <strain evidence="3">PacBioINE</strain>
    </source>
</reference>
<evidence type="ECO:0000313" key="5">
    <source>
        <dbReference type="Proteomes" id="UP001071230"/>
    </source>
</evidence>
<protein>
    <recommendedName>
        <fullName evidence="2">Transcobalamin-like C-terminal domain-containing protein</fullName>
    </recommendedName>
</protein>
<proteinExistence type="predicted"/>
<feature type="domain" description="Transcobalamin-like C-terminal" evidence="2">
    <location>
        <begin position="181"/>
        <end position="256"/>
    </location>
</feature>
<dbReference type="RefSeq" id="WP_240986516.1">
    <property type="nucleotide sequence ID" value="NZ_CDGJ01000047.1"/>
</dbReference>
<dbReference type="EMBL" id="CDGJ01000047">
    <property type="protein sequence ID" value="CEJ07230.1"/>
    <property type="molecule type" value="Genomic_DNA"/>
</dbReference>
<organism evidence="3">
    <name type="scientific">Acididesulfobacillus acetoxydans</name>
    <dbReference type="NCBI Taxonomy" id="1561005"/>
    <lineage>
        <taxon>Bacteria</taxon>
        <taxon>Bacillati</taxon>
        <taxon>Bacillota</taxon>
        <taxon>Clostridia</taxon>
        <taxon>Eubacteriales</taxon>
        <taxon>Peptococcaceae</taxon>
        <taxon>Acididesulfobacillus</taxon>
    </lineage>
</organism>